<evidence type="ECO:0000313" key="2">
    <source>
        <dbReference type="Proteomes" id="UP000731465"/>
    </source>
</evidence>
<evidence type="ECO:0008006" key="3">
    <source>
        <dbReference type="Google" id="ProtNLM"/>
    </source>
</evidence>
<proteinExistence type="predicted"/>
<comment type="caution">
    <text evidence="1">The sequence shown here is derived from an EMBL/GenBank/DDBJ whole genome shotgun (WGS) entry which is preliminary data.</text>
</comment>
<name>A0ABS7DHE6_9GAMM</name>
<protein>
    <recommendedName>
        <fullName evidence="3">DUF4276 domain-containing protein</fullName>
    </recommendedName>
</protein>
<keyword evidence="2" id="KW-1185">Reference proteome</keyword>
<sequence length="234" mass="27128">MAKGKKVVFVIVEGLSDSEALENLINKHFSKNTVYVKVMHCDITTEKGTNSQNILKKVTEVVKTYALSNHFSRSHFQQVIHILDTDGAYIPDENIVFDSKCSSPKYYDEKILTENIDGIKRRNQIKSGCLDVLSRTSLIWSSIKYQAYYMSCNLDHVLYNKRNLTDEDKEKLSSAFANKYKNDLEGFKKFICNNDSIFKQNLTYRESWDFIRNGCNSLKRFSNFGKCFLEQIDD</sequence>
<accession>A0ABS7DHE6</accession>
<dbReference type="EMBL" id="JAGFNY010000027">
    <property type="protein sequence ID" value="MBW7570718.1"/>
    <property type="molecule type" value="Genomic_DNA"/>
</dbReference>
<dbReference type="RefSeq" id="WP_219937943.1">
    <property type="nucleotide sequence ID" value="NZ_JAGFNY010000027.1"/>
</dbReference>
<dbReference type="Proteomes" id="UP000731465">
    <property type="component" value="Unassembled WGS sequence"/>
</dbReference>
<gene>
    <name evidence="1" type="ORF">J5V48_07415</name>
</gene>
<evidence type="ECO:0000313" key="1">
    <source>
        <dbReference type="EMBL" id="MBW7570718.1"/>
    </source>
</evidence>
<reference evidence="1 2" key="1">
    <citation type="submission" date="2021-03" db="EMBL/GenBank/DDBJ databases">
        <title>Succinivibrio sp. nov. isolated from feces of cow.</title>
        <authorList>
            <person name="Choi J.-Y."/>
        </authorList>
    </citation>
    <scope>NUCLEOTIDE SEQUENCE [LARGE SCALE GENOMIC DNA]</scope>
    <source>
        <strain evidence="1 2">AGMB01872</strain>
    </source>
</reference>
<organism evidence="1 2">
    <name type="scientific">Succinivibrio faecicola</name>
    <dbReference type="NCBI Taxonomy" id="2820300"/>
    <lineage>
        <taxon>Bacteria</taxon>
        <taxon>Pseudomonadati</taxon>
        <taxon>Pseudomonadota</taxon>
        <taxon>Gammaproteobacteria</taxon>
        <taxon>Aeromonadales</taxon>
        <taxon>Succinivibrionaceae</taxon>
        <taxon>Succinivibrio</taxon>
    </lineage>
</organism>